<dbReference type="PANTHER" id="PTHR32467">
    <property type="entry name" value="AP2-LIKE ETHYLENE-RESPONSIVE TRANSCRIPTION FACTOR"/>
    <property type="match status" value="1"/>
</dbReference>
<evidence type="ECO:0000256" key="7">
    <source>
        <dbReference type="SAM" id="MobiDB-lite"/>
    </source>
</evidence>
<feature type="domain" description="AP2/ERF" evidence="8">
    <location>
        <begin position="1"/>
        <end position="45"/>
    </location>
</feature>
<keyword evidence="2" id="KW-0805">Transcription regulation</keyword>
<evidence type="ECO:0000256" key="3">
    <source>
        <dbReference type="ARBA" id="ARBA00023125"/>
    </source>
</evidence>
<dbReference type="PANTHER" id="PTHR32467:SF97">
    <property type="entry name" value="ETHYLENE-RESPONSIVE TRANSCRIPTION FACTOR WRI1"/>
    <property type="match status" value="1"/>
</dbReference>
<dbReference type="CDD" id="cd00018">
    <property type="entry name" value="AP2"/>
    <property type="match status" value="1"/>
</dbReference>
<dbReference type="STRING" id="1088818.A0A2I0BBI7"/>
<evidence type="ECO:0000256" key="2">
    <source>
        <dbReference type="ARBA" id="ARBA00023015"/>
    </source>
</evidence>
<feature type="region of interest" description="Disordered" evidence="7">
    <location>
        <begin position="140"/>
        <end position="179"/>
    </location>
</feature>
<dbReference type="InterPro" id="IPR036955">
    <property type="entry name" value="AP2/ERF_dom_sf"/>
</dbReference>
<dbReference type="GO" id="GO:0005634">
    <property type="term" value="C:nucleus"/>
    <property type="evidence" value="ECO:0007669"/>
    <property type="project" value="UniProtKB-SubCell"/>
</dbReference>
<dbReference type="OrthoDB" id="207175at2759"/>
<dbReference type="GO" id="GO:0003700">
    <property type="term" value="F:DNA-binding transcription factor activity"/>
    <property type="evidence" value="ECO:0007669"/>
    <property type="project" value="InterPro"/>
</dbReference>
<dbReference type="EMBL" id="KZ451896">
    <property type="protein sequence ID" value="PKA65119.1"/>
    <property type="molecule type" value="Genomic_DNA"/>
</dbReference>
<feature type="compositionally biased region" description="Pro residues" evidence="7">
    <location>
        <begin position="146"/>
        <end position="158"/>
    </location>
</feature>
<gene>
    <name evidence="9" type="primary">WRI1</name>
    <name evidence="9" type="ORF">AXF42_Ash013240</name>
</gene>
<evidence type="ECO:0000256" key="5">
    <source>
        <dbReference type="ARBA" id="ARBA00023242"/>
    </source>
</evidence>
<evidence type="ECO:0000313" key="10">
    <source>
        <dbReference type="Proteomes" id="UP000236161"/>
    </source>
</evidence>
<keyword evidence="10" id="KW-1185">Reference proteome</keyword>
<sequence length="271" mass="29865">MVRKIENLNFEFGLAGAYDDEEAAARTYDLAALKYWGPSTILNFPASTYAKEYADMHGMSKEDYLTTLRRRSSGFARGASKYRGVARHHHNGRWEARIGRVYGNKYLYLGTFSTQEEAAQAYDRAALIYRGSRAVTNFDVSRYTSNPPPLPPPPPPLLRPHALSLPPQPSQPEQNIPSPATGEIAELSWTMCMDWSFESYPISHLDSDKLLDFSDILDIEHLFEGSETTDGKGNAGAEDSVKIRDAGDRAPGESSSFAASVAGGFPISICS</sequence>
<dbReference type="InterPro" id="IPR016177">
    <property type="entry name" value="DNA-bd_dom_sf"/>
</dbReference>
<accession>A0A2I0BBI7</accession>
<dbReference type="InterPro" id="IPR001471">
    <property type="entry name" value="AP2/ERF_dom"/>
</dbReference>
<keyword evidence="5" id="KW-0539">Nucleus</keyword>
<evidence type="ECO:0000256" key="4">
    <source>
        <dbReference type="ARBA" id="ARBA00023163"/>
    </source>
</evidence>
<comment type="similarity">
    <text evidence="6">Belongs to the AP2/ERF transcription factor family. AP2 subfamily.</text>
</comment>
<dbReference type="SUPFAM" id="SSF54171">
    <property type="entry name" value="DNA-binding domain"/>
    <property type="match status" value="2"/>
</dbReference>
<keyword evidence="4" id="KW-0804">Transcription</keyword>
<evidence type="ECO:0000313" key="9">
    <source>
        <dbReference type="EMBL" id="PKA65119.1"/>
    </source>
</evidence>
<comment type="subcellular location">
    <subcellularLocation>
        <location evidence="1">Nucleus</location>
    </subcellularLocation>
</comment>
<protein>
    <submittedName>
        <fullName evidence="9">Ethylene-responsive transcription factor WRI1</fullName>
    </submittedName>
</protein>
<dbReference type="SMART" id="SM00380">
    <property type="entry name" value="AP2"/>
    <property type="match status" value="2"/>
</dbReference>
<feature type="domain" description="AP2/ERF" evidence="8">
    <location>
        <begin position="81"/>
        <end position="139"/>
    </location>
</feature>
<dbReference type="Proteomes" id="UP000236161">
    <property type="component" value="Unassembled WGS sequence"/>
</dbReference>
<evidence type="ECO:0000256" key="6">
    <source>
        <dbReference type="ARBA" id="ARBA00037973"/>
    </source>
</evidence>
<dbReference type="GO" id="GO:0003677">
    <property type="term" value="F:DNA binding"/>
    <property type="evidence" value="ECO:0007669"/>
    <property type="project" value="UniProtKB-KW"/>
</dbReference>
<dbReference type="Pfam" id="PF00847">
    <property type="entry name" value="AP2"/>
    <property type="match status" value="1"/>
</dbReference>
<dbReference type="AlphaFoldDB" id="A0A2I0BBI7"/>
<name>A0A2I0BBI7_9ASPA</name>
<proteinExistence type="inferred from homology"/>
<dbReference type="Gene3D" id="3.30.730.10">
    <property type="entry name" value="AP2/ERF domain"/>
    <property type="match status" value="2"/>
</dbReference>
<organism evidence="9 10">
    <name type="scientific">Apostasia shenzhenica</name>
    <dbReference type="NCBI Taxonomy" id="1088818"/>
    <lineage>
        <taxon>Eukaryota</taxon>
        <taxon>Viridiplantae</taxon>
        <taxon>Streptophyta</taxon>
        <taxon>Embryophyta</taxon>
        <taxon>Tracheophyta</taxon>
        <taxon>Spermatophyta</taxon>
        <taxon>Magnoliopsida</taxon>
        <taxon>Liliopsida</taxon>
        <taxon>Asparagales</taxon>
        <taxon>Orchidaceae</taxon>
        <taxon>Apostasioideae</taxon>
        <taxon>Apostasia</taxon>
    </lineage>
</organism>
<reference evidence="9 10" key="1">
    <citation type="journal article" date="2017" name="Nature">
        <title>The Apostasia genome and the evolution of orchids.</title>
        <authorList>
            <person name="Zhang G.Q."/>
            <person name="Liu K.W."/>
            <person name="Li Z."/>
            <person name="Lohaus R."/>
            <person name="Hsiao Y.Y."/>
            <person name="Niu S.C."/>
            <person name="Wang J.Y."/>
            <person name="Lin Y.C."/>
            <person name="Xu Q."/>
            <person name="Chen L.J."/>
            <person name="Yoshida K."/>
            <person name="Fujiwara S."/>
            <person name="Wang Z.W."/>
            <person name="Zhang Y.Q."/>
            <person name="Mitsuda N."/>
            <person name="Wang M."/>
            <person name="Liu G.H."/>
            <person name="Pecoraro L."/>
            <person name="Huang H.X."/>
            <person name="Xiao X.J."/>
            <person name="Lin M."/>
            <person name="Wu X.Y."/>
            <person name="Wu W.L."/>
            <person name="Chen Y.Y."/>
            <person name="Chang S.B."/>
            <person name="Sakamoto S."/>
            <person name="Ohme-Takagi M."/>
            <person name="Yagi M."/>
            <person name="Zeng S.J."/>
            <person name="Shen C.Y."/>
            <person name="Yeh C.M."/>
            <person name="Luo Y.B."/>
            <person name="Tsai W.C."/>
            <person name="Van de Peer Y."/>
            <person name="Liu Z.J."/>
        </authorList>
    </citation>
    <scope>NUCLEOTIDE SEQUENCE [LARGE SCALE GENOMIC DNA]</scope>
    <source>
        <strain evidence="10">cv. Shenzhen</strain>
        <tissue evidence="9">Stem</tissue>
    </source>
</reference>
<evidence type="ECO:0000256" key="1">
    <source>
        <dbReference type="ARBA" id="ARBA00004123"/>
    </source>
</evidence>
<dbReference type="PROSITE" id="PS51032">
    <property type="entry name" value="AP2_ERF"/>
    <property type="match status" value="2"/>
</dbReference>
<evidence type="ECO:0000259" key="8">
    <source>
        <dbReference type="PROSITE" id="PS51032"/>
    </source>
</evidence>
<keyword evidence="3" id="KW-0238">DNA-binding</keyword>